<sequence length="74" mass="8825">MLENQFSPKINNGIYQKFRSCWYIKKFTYIVASHSFIEHKFRYIVANLANYSGKILVFNNELYIHLSTEKTVTI</sequence>
<name>A0A0A9BYU4_ARUDO</name>
<dbReference type="EMBL" id="GBRH01231565">
    <property type="protein sequence ID" value="JAD66330.1"/>
    <property type="molecule type" value="Transcribed_RNA"/>
</dbReference>
<reference evidence="1" key="2">
    <citation type="journal article" date="2015" name="Data Brief">
        <title>Shoot transcriptome of the giant reed, Arundo donax.</title>
        <authorList>
            <person name="Barrero R.A."/>
            <person name="Guerrero F.D."/>
            <person name="Moolhuijzen P."/>
            <person name="Goolsby J.A."/>
            <person name="Tidwell J."/>
            <person name="Bellgard S.E."/>
            <person name="Bellgard M.I."/>
        </authorList>
    </citation>
    <scope>NUCLEOTIDE SEQUENCE</scope>
    <source>
        <tissue evidence="1">Shoot tissue taken approximately 20 cm above the soil surface</tissue>
    </source>
</reference>
<proteinExistence type="predicted"/>
<evidence type="ECO:0000313" key="1">
    <source>
        <dbReference type="EMBL" id="JAD66330.1"/>
    </source>
</evidence>
<accession>A0A0A9BYU4</accession>
<protein>
    <submittedName>
        <fullName evidence="1">Uncharacterized protein</fullName>
    </submittedName>
</protein>
<reference evidence="1" key="1">
    <citation type="submission" date="2014-09" db="EMBL/GenBank/DDBJ databases">
        <authorList>
            <person name="Magalhaes I.L.F."/>
            <person name="Oliveira U."/>
            <person name="Santos F.R."/>
            <person name="Vidigal T.H.D.A."/>
            <person name="Brescovit A.D."/>
            <person name="Santos A.J."/>
        </authorList>
    </citation>
    <scope>NUCLEOTIDE SEQUENCE</scope>
    <source>
        <tissue evidence="1">Shoot tissue taken approximately 20 cm above the soil surface</tissue>
    </source>
</reference>
<organism evidence="1">
    <name type="scientific">Arundo donax</name>
    <name type="common">Giant reed</name>
    <name type="synonym">Donax arundinaceus</name>
    <dbReference type="NCBI Taxonomy" id="35708"/>
    <lineage>
        <taxon>Eukaryota</taxon>
        <taxon>Viridiplantae</taxon>
        <taxon>Streptophyta</taxon>
        <taxon>Embryophyta</taxon>
        <taxon>Tracheophyta</taxon>
        <taxon>Spermatophyta</taxon>
        <taxon>Magnoliopsida</taxon>
        <taxon>Liliopsida</taxon>
        <taxon>Poales</taxon>
        <taxon>Poaceae</taxon>
        <taxon>PACMAD clade</taxon>
        <taxon>Arundinoideae</taxon>
        <taxon>Arundineae</taxon>
        <taxon>Arundo</taxon>
    </lineage>
</organism>
<dbReference type="AlphaFoldDB" id="A0A0A9BYU4"/>